<proteinExistence type="predicted"/>
<dbReference type="EMBL" id="UZAK01038320">
    <property type="protein sequence ID" value="VDP60841.1"/>
    <property type="molecule type" value="Genomic_DNA"/>
</dbReference>
<reference evidence="2 3" key="2">
    <citation type="submission" date="2018-11" db="EMBL/GenBank/DDBJ databases">
        <authorList>
            <consortium name="Pathogen Informatics"/>
        </authorList>
    </citation>
    <scope>NUCLEOTIDE SEQUENCE [LARGE SCALE GENOMIC DNA]</scope>
    <source>
        <strain evidence="2">Dakar</strain>
        <strain evidence="3">Dakar, Senegal</strain>
    </source>
</reference>
<dbReference type="WBParaSite" id="SCUD_0001609701-mRNA-1">
    <property type="protein sequence ID" value="SCUD_0001609701-mRNA-1"/>
    <property type="gene ID" value="SCUD_0001609701"/>
</dbReference>
<feature type="region of interest" description="Disordered" evidence="1">
    <location>
        <begin position="111"/>
        <end position="136"/>
    </location>
</feature>
<sequence>MNASHVNNNNNHHHHISNTNYTTSHSNNISNIGSNKQISIDFPTNPITKYFIIEKQTASCGPELVWKVYDAVRRQDQKVNIIIIMDKELYNLLVEFMSQLKIDHQENLEAFNGSAHPRSSPAGFEPKDVPVLRSSA</sequence>
<feature type="region of interest" description="Disordered" evidence="1">
    <location>
        <begin position="1"/>
        <end position="23"/>
    </location>
</feature>
<gene>
    <name evidence="2" type="ORF">SCUD_LOCUS16094</name>
</gene>
<reference evidence="4" key="1">
    <citation type="submission" date="2016-06" db="UniProtKB">
        <authorList>
            <consortium name="WormBaseParasite"/>
        </authorList>
    </citation>
    <scope>IDENTIFICATION</scope>
</reference>
<evidence type="ECO:0000313" key="4">
    <source>
        <dbReference type="WBParaSite" id="SCUD_0001609701-mRNA-1"/>
    </source>
</evidence>
<organism evidence="4">
    <name type="scientific">Schistosoma curassoni</name>
    <dbReference type="NCBI Taxonomy" id="6186"/>
    <lineage>
        <taxon>Eukaryota</taxon>
        <taxon>Metazoa</taxon>
        <taxon>Spiralia</taxon>
        <taxon>Lophotrochozoa</taxon>
        <taxon>Platyhelminthes</taxon>
        <taxon>Trematoda</taxon>
        <taxon>Digenea</taxon>
        <taxon>Strigeidida</taxon>
        <taxon>Schistosomatoidea</taxon>
        <taxon>Schistosomatidae</taxon>
        <taxon>Schistosoma</taxon>
    </lineage>
</organism>
<protein>
    <submittedName>
        <fullName evidence="4">Transcription-repair coupling factor</fullName>
    </submittedName>
</protein>
<keyword evidence="3" id="KW-1185">Reference proteome</keyword>
<evidence type="ECO:0000256" key="1">
    <source>
        <dbReference type="SAM" id="MobiDB-lite"/>
    </source>
</evidence>
<evidence type="ECO:0000313" key="2">
    <source>
        <dbReference type="EMBL" id="VDP60841.1"/>
    </source>
</evidence>
<dbReference type="Proteomes" id="UP000279833">
    <property type="component" value="Unassembled WGS sequence"/>
</dbReference>
<accession>A0A183KM26</accession>
<evidence type="ECO:0000313" key="3">
    <source>
        <dbReference type="Proteomes" id="UP000279833"/>
    </source>
</evidence>
<feature type="compositionally biased region" description="Low complexity" evidence="1">
    <location>
        <begin position="1"/>
        <end position="10"/>
    </location>
</feature>
<dbReference type="AlphaFoldDB" id="A0A183KM26"/>
<name>A0A183KM26_9TREM</name>